<dbReference type="SUPFAM" id="SSF56281">
    <property type="entry name" value="Metallo-hydrolase/oxidoreductase"/>
    <property type="match status" value="1"/>
</dbReference>
<gene>
    <name evidence="4" type="ORF">GO755_22535</name>
</gene>
<protein>
    <submittedName>
        <fullName evidence="4">MBL fold metallo-hydrolase</fullName>
    </submittedName>
</protein>
<feature type="chain" id="PRO_5029568932" evidence="2">
    <location>
        <begin position="24"/>
        <end position="305"/>
    </location>
</feature>
<dbReference type="Gene3D" id="3.60.15.10">
    <property type="entry name" value="Ribonuclease Z/Hydroxyacylglutathione hydrolase-like"/>
    <property type="match status" value="1"/>
</dbReference>
<sequence>MIRAKKWAFLIVMGIFLTISAQAQTAADSTKKVVKKYQAKAPKTQPFGASAFAASKQTTIRWLGFAGFFVNSRGTTFMVDPLLEGFDMPVLIDFPIAPKDVPRLDAVLVTHADNDHFSVPTNQDLKGVTRVYHSTVYVDSLMKNLGLPSAGHNIGDTFKFGPIRVKLTPADHAYQNAYPGMSKRRFKNEDACGFWIETPDGNIWAPGDSRLTPGHLTMPIPDAIFFDFSDSEWHFTFEGAVKIANAYPNTPLLLCHWGSVDAPDFNPFNGDPEKLAKAVVNPGRINVLAPGEPFTLNKLKKSTAK</sequence>
<evidence type="ECO:0000256" key="1">
    <source>
        <dbReference type="ARBA" id="ARBA00022801"/>
    </source>
</evidence>
<keyword evidence="2" id="KW-0732">Signal</keyword>
<dbReference type="GO" id="GO:0016787">
    <property type="term" value="F:hydrolase activity"/>
    <property type="evidence" value="ECO:0007669"/>
    <property type="project" value="UniProtKB-KW"/>
</dbReference>
<dbReference type="RefSeq" id="WP_157587539.1">
    <property type="nucleotide sequence ID" value="NZ_WPIN01000008.1"/>
</dbReference>
<dbReference type="Proteomes" id="UP000436006">
    <property type="component" value="Unassembled WGS sequence"/>
</dbReference>
<accession>A0A7K1SG86</accession>
<dbReference type="PANTHER" id="PTHR43546">
    <property type="entry name" value="UPF0173 METAL-DEPENDENT HYDROLASE MJ1163-RELATED"/>
    <property type="match status" value="1"/>
</dbReference>
<feature type="signal peptide" evidence="2">
    <location>
        <begin position="1"/>
        <end position="23"/>
    </location>
</feature>
<evidence type="ECO:0000259" key="3">
    <source>
        <dbReference type="Pfam" id="PF12706"/>
    </source>
</evidence>
<keyword evidence="1 4" id="KW-0378">Hydrolase</keyword>
<proteinExistence type="predicted"/>
<evidence type="ECO:0000313" key="4">
    <source>
        <dbReference type="EMBL" id="MVM32835.1"/>
    </source>
</evidence>
<evidence type="ECO:0000256" key="2">
    <source>
        <dbReference type="SAM" id="SignalP"/>
    </source>
</evidence>
<evidence type="ECO:0000313" key="5">
    <source>
        <dbReference type="Proteomes" id="UP000436006"/>
    </source>
</evidence>
<feature type="domain" description="Metallo-beta-lactamase" evidence="3">
    <location>
        <begin position="76"/>
        <end position="257"/>
    </location>
</feature>
<dbReference type="InterPro" id="IPR050114">
    <property type="entry name" value="UPF0173_UPF0282_UlaG_hydrolase"/>
</dbReference>
<keyword evidence="5" id="KW-1185">Reference proteome</keyword>
<dbReference type="InterPro" id="IPR001279">
    <property type="entry name" value="Metallo-B-lactamas"/>
</dbReference>
<dbReference type="InterPro" id="IPR036866">
    <property type="entry name" value="RibonucZ/Hydroxyglut_hydro"/>
</dbReference>
<dbReference type="AlphaFoldDB" id="A0A7K1SG86"/>
<dbReference type="EMBL" id="WPIN01000008">
    <property type="protein sequence ID" value="MVM32835.1"/>
    <property type="molecule type" value="Genomic_DNA"/>
</dbReference>
<comment type="caution">
    <text evidence="4">The sequence shown here is derived from an EMBL/GenBank/DDBJ whole genome shotgun (WGS) entry which is preliminary data.</text>
</comment>
<dbReference type="PANTHER" id="PTHR43546:SF9">
    <property type="entry name" value="L-ASCORBATE-6-PHOSPHATE LACTONASE ULAG-RELATED"/>
    <property type="match status" value="1"/>
</dbReference>
<organism evidence="4 5">
    <name type="scientific">Spirosoma arboris</name>
    <dbReference type="NCBI Taxonomy" id="2682092"/>
    <lineage>
        <taxon>Bacteria</taxon>
        <taxon>Pseudomonadati</taxon>
        <taxon>Bacteroidota</taxon>
        <taxon>Cytophagia</taxon>
        <taxon>Cytophagales</taxon>
        <taxon>Cytophagaceae</taxon>
        <taxon>Spirosoma</taxon>
    </lineage>
</organism>
<reference evidence="4 5" key="1">
    <citation type="submission" date="2019-12" db="EMBL/GenBank/DDBJ databases">
        <title>Spirosoma sp. HMF4905 genome sequencing and assembly.</title>
        <authorList>
            <person name="Kang H."/>
            <person name="Cha I."/>
            <person name="Kim H."/>
            <person name="Joh K."/>
        </authorList>
    </citation>
    <scope>NUCLEOTIDE SEQUENCE [LARGE SCALE GENOMIC DNA]</scope>
    <source>
        <strain evidence="4 5">HMF4905</strain>
    </source>
</reference>
<dbReference type="Pfam" id="PF12706">
    <property type="entry name" value="Lactamase_B_2"/>
    <property type="match status" value="1"/>
</dbReference>
<name>A0A7K1SG86_9BACT</name>